<keyword evidence="3" id="KW-1185">Reference proteome</keyword>
<name>A0A7Y6RBC5_9GAMM</name>
<dbReference type="EMBL" id="JABWCV010000006">
    <property type="protein sequence ID" value="NVF13852.1"/>
    <property type="molecule type" value="Genomic_DNA"/>
</dbReference>
<evidence type="ECO:0000256" key="1">
    <source>
        <dbReference type="SAM" id="MobiDB-lite"/>
    </source>
</evidence>
<evidence type="ECO:0000313" key="3">
    <source>
        <dbReference type="Proteomes" id="UP000589984"/>
    </source>
</evidence>
<feature type="region of interest" description="Disordered" evidence="1">
    <location>
        <begin position="69"/>
        <end position="89"/>
    </location>
</feature>
<dbReference type="AlphaFoldDB" id="A0A7Y6RBC5"/>
<sequence length="89" mass="9676">MSQIRITMEGTQGAAFSAHWKVTHEGKTTEHVEKNGRVPAEFSYEGEALDGTVTLLSDGDRLEVDIQKGTNRSRSSTQGKGGTLTVLIR</sequence>
<dbReference type="Proteomes" id="UP000589984">
    <property type="component" value="Unassembled WGS sequence"/>
</dbReference>
<feature type="compositionally biased region" description="Polar residues" evidence="1">
    <location>
        <begin position="69"/>
        <end position="78"/>
    </location>
</feature>
<proteinExistence type="predicted"/>
<accession>A0A7Y6RBC5</accession>
<protein>
    <submittedName>
        <fullName evidence="2">Uncharacterized protein</fullName>
    </submittedName>
</protein>
<evidence type="ECO:0000313" key="2">
    <source>
        <dbReference type="EMBL" id="NVF13852.1"/>
    </source>
</evidence>
<organism evidence="2 3">
    <name type="scientific">Vreelandella maris</name>
    <dbReference type="NCBI Taxonomy" id="2729617"/>
    <lineage>
        <taxon>Bacteria</taxon>
        <taxon>Pseudomonadati</taxon>
        <taxon>Pseudomonadota</taxon>
        <taxon>Gammaproteobacteria</taxon>
        <taxon>Oceanospirillales</taxon>
        <taxon>Halomonadaceae</taxon>
        <taxon>Vreelandella</taxon>
    </lineage>
</organism>
<reference evidence="2 3" key="1">
    <citation type="submission" date="2020-06" db="EMBL/GenBank/DDBJ databases">
        <title>Halomonas sp. QX-1 draft genome sequence.</title>
        <authorList>
            <person name="Qiu X."/>
        </authorList>
    </citation>
    <scope>NUCLEOTIDE SEQUENCE [LARGE SCALE GENOMIC DNA]</scope>
    <source>
        <strain evidence="2 3">QX-1</strain>
    </source>
</reference>
<gene>
    <name evidence="2" type="ORF">HUO07_06675</name>
</gene>
<comment type="caution">
    <text evidence="2">The sequence shown here is derived from an EMBL/GenBank/DDBJ whole genome shotgun (WGS) entry which is preliminary data.</text>
</comment>